<evidence type="ECO:0000313" key="2">
    <source>
        <dbReference type="Proteomes" id="UP000569732"/>
    </source>
</evidence>
<reference evidence="1 2" key="1">
    <citation type="submission" date="2020-07" db="EMBL/GenBank/DDBJ databases">
        <title>Endozoicomonas sp. nov., isolated from sediment.</title>
        <authorList>
            <person name="Gu T."/>
        </authorList>
    </citation>
    <scope>NUCLEOTIDE SEQUENCE [LARGE SCALE GENOMIC DNA]</scope>
    <source>
        <strain evidence="1 2">SM1973</strain>
    </source>
</reference>
<protein>
    <recommendedName>
        <fullName evidence="3">Asparagine synthetase domain-containing protein</fullName>
    </recommendedName>
</protein>
<sequence length="573" mass="65659">MGAFALIKESAFNFIEPIKQSLQQQGFQQPISLSRKGFELIICPKQVNPVTNYYENSEGSFCVGLGTLMYQGLHGEPALQTLLDDFNKRPIPHNRFYGTFSVLIYKAGQLFCFTDSLGLYKVYHNLEQSILSSSFLTLLTTTQQPTINTQGVYEYIFQGATFGTETVINQIATLEPHWLYQLTPTPKTDYRACHPRFKAAYGPLDILVEDSVANLREQFSVINQCFGNKIDTALAGGYDSRLILALLREQGTNPHLYVYGKSTDVHTQIARAICEQEGLPLQQIDKQQSPPLSPADLAEQVSQAFYLFDGYPIDGVWGNGQDLATRKQRSEGGRLTLNGDGGEIYRNYFYLSDRPYTIQQFLWSFFSQFDPAMCKPAFQPQQYHRQLAEKIKATLNQTRNRLNRTSIEYLYPAFCCRFWAGRNNSLNNRFGLTLTPFMEMNSVITAVNVPIKWKNHGILAARMIFNIDPILAGYPSDYGHHFAAPPPLKRKLKDSLITMRPPKLRQLIYRIKHHRLSLQRPDYLTSEYLSQLLNVEFPYLAHYVKVDKVKDNKQFNRVCTLELLFQRYNVSIN</sequence>
<accession>A0A853IDS7</accession>
<evidence type="ECO:0008006" key="3">
    <source>
        <dbReference type="Google" id="ProtNLM"/>
    </source>
</evidence>
<dbReference type="SUPFAM" id="SSF52402">
    <property type="entry name" value="Adenine nucleotide alpha hydrolases-like"/>
    <property type="match status" value="1"/>
</dbReference>
<keyword evidence="2" id="KW-1185">Reference proteome</keyword>
<dbReference type="Gene3D" id="3.40.50.620">
    <property type="entry name" value="HUPs"/>
    <property type="match status" value="1"/>
</dbReference>
<dbReference type="EMBL" id="JACCKB010000028">
    <property type="protein sequence ID" value="NYZ67667.1"/>
    <property type="molecule type" value="Genomic_DNA"/>
</dbReference>
<evidence type="ECO:0000313" key="1">
    <source>
        <dbReference type="EMBL" id="NYZ67667.1"/>
    </source>
</evidence>
<dbReference type="SUPFAM" id="SSF56235">
    <property type="entry name" value="N-terminal nucleophile aminohydrolases (Ntn hydrolases)"/>
    <property type="match status" value="1"/>
</dbReference>
<dbReference type="AlphaFoldDB" id="A0A853IDS7"/>
<dbReference type="RefSeq" id="WP_180569688.1">
    <property type="nucleotide sequence ID" value="NZ_JACCKB010000028.1"/>
</dbReference>
<proteinExistence type="predicted"/>
<dbReference type="InterPro" id="IPR029055">
    <property type="entry name" value="Ntn_hydrolases_N"/>
</dbReference>
<dbReference type="Proteomes" id="UP000569732">
    <property type="component" value="Unassembled WGS sequence"/>
</dbReference>
<organism evidence="1 2">
    <name type="scientific">Spartinivicinus marinus</name>
    <dbReference type="NCBI Taxonomy" id="2994442"/>
    <lineage>
        <taxon>Bacteria</taxon>
        <taxon>Pseudomonadati</taxon>
        <taxon>Pseudomonadota</taxon>
        <taxon>Gammaproteobacteria</taxon>
        <taxon>Oceanospirillales</taxon>
        <taxon>Zooshikellaceae</taxon>
        <taxon>Spartinivicinus</taxon>
    </lineage>
</organism>
<dbReference type="InterPro" id="IPR014729">
    <property type="entry name" value="Rossmann-like_a/b/a_fold"/>
</dbReference>
<comment type="caution">
    <text evidence="1">The sequence shown here is derived from an EMBL/GenBank/DDBJ whole genome shotgun (WGS) entry which is preliminary data.</text>
</comment>
<name>A0A853IDS7_9GAMM</name>
<gene>
    <name evidence="1" type="ORF">H0A36_16770</name>
</gene>